<dbReference type="EMBL" id="MTKQ01000432">
    <property type="protein sequence ID" value="RWX42799.1"/>
    <property type="molecule type" value="Genomic_DNA"/>
</dbReference>
<evidence type="ECO:0000313" key="2">
    <source>
        <dbReference type="Proteomes" id="UP000286862"/>
    </source>
</evidence>
<feature type="non-terminal residue" evidence="1">
    <location>
        <position position="1"/>
    </location>
</feature>
<organism evidence="1 2">
    <name type="scientific">Candidatus Electrothrix marina</name>
    <dbReference type="NCBI Taxonomy" id="1859130"/>
    <lineage>
        <taxon>Bacteria</taxon>
        <taxon>Pseudomonadati</taxon>
        <taxon>Thermodesulfobacteriota</taxon>
        <taxon>Desulfobulbia</taxon>
        <taxon>Desulfobulbales</taxon>
        <taxon>Desulfobulbaceae</taxon>
        <taxon>Candidatus Electrothrix</taxon>
    </lineage>
</organism>
<evidence type="ECO:0000313" key="1">
    <source>
        <dbReference type="EMBL" id="RWX42799.1"/>
    </source>
</evidence>
<dbReference type="Proteomes" id="UP000286862">
    <property type="component" value="Unassembled WGS sequence"/>
</dbReference>
<proteinExistence type="predicted"/>
<accession>A0A3S3U3E6</accession>
<protein>
    <submittedName>
        <fullName evidence="1">Uncharacterized protein</fullName>
    </submittedName>
</protein>
<dbReference type="AlphaFoldDB" id="A0A3S3U3E6"/>
<gene>
    <name evidence="1" type="ORF">VT99_14321</name>
</gene>
<name>A0A3S3U3E6_9BACT</name>
<reference evidence="1 2" key="1">
    <citation type="submission" date="2017-01" db="EMBL/GenBank/DDBJ databases">
        <title>The cable genome- insights into the physiology and evolution of filamentous bacteria capable of sulfide oxidation via long distance electron transfer.</title>
        <authorList>
            <person name="Schreiber L."/>
            <person name="Bjerg J.T."/>
            <person name="Boggild A."/>
            <person name="Van De Vossenberg J."/>
            <person name="Meysman F."/>
            <person name="Nielsen L.P."/>
            <person name="Schramm A."/>
            <person name="Kjeldsen K.U."/>
        </authorList>
    </citation>
    <scope>NUCLEOTIDE SEQUENCE [LARGE SCALE GENOMIC DNA]</scope>
    <source>
        <strain evidence="1">A2</strain>
    </source>
</reference>
<comment type="caution">
    <text evidence="1">The sequence shown here is derived from an EMBL/GenBank/DDBJ whole genome shotgun (WGS) entry which is preliminary data.</text>
</comment>
<sequence length="178" mass="20061">KSMNEDLVEGIHYSIMFYGGRLLSHLSNAETESQDINDFISLRKLNNRGVILIDSDKEKSRSRINGTKRRLRDEFDTGPGHAWITEGREIENYLPAEQVEAAIGDVCPKAKKRGPFGKYDNTLKIKGGQGKATQANKVNVARHITEQYQADLSGYDLKKQLNKLTEFIREANPAGFHP</sequence>